<evidence type="ECO:0000259" key="1">
    <source>
        <dbReference type="Pfam" id="PF00535"/>
    </source>
</evidence>
<sequence>MKISVIVSYYKNLANLKLILEGFNRQSVNDFELIVSEDDNNAETSEFLTDIASQLNFRIQHIHQAKNDGFRKNEMLNRSIKISKGDLLVFIDGDCVPHHRFIENYLKEDEPGVILSGRRVNLGEEVSKQFLTTHDFSLLTFFKLKKTDSYKVKESIYFPFFHLSTKLRGLMGCNWAVRKEYLEKVNGFDEDYKAAGVGEDTDIEWRLEAIGLKKKSMRNKALLYHLYHPRSYGEDAVQANFKMMETKKAKQQIVCLNGLVK</sequence>
<reference evidence="2 3" key="1">
    <citation type="submission" date="2016-10" db="EMBL/GenBank/DDBJ databases">
        <authorList>
            <person name="de Groot N.N."/>
        </authorList>
    </citation>
    <scope>NUCLEOTIDE SEQUENCE [LARGE SCALE GENOMIC DNA]</scope>
    <source>
        <strain evidence="2 3">CGMCC 1.7005</strain>
    </source>
</reference>
<feature type="domain" description="Glycosyltransferase 2-like" evidence="1">
    <location>
        <begin position="4"/>
        <end position="184"/>
    </location>
</feature>
<dbReference type="InterPro" id="IPR029044">
    <property type="entry name" value="Nucleotide-diphossugar_trans"/>
</dbReference>
<dbReference type="PANTHER" id="PTHR43685:SF3">
    <property type="entry name" value="SLR2126 PROTEIN"/>
    <property type="match status" value="1"/>
</dbReference>
<protein>
    <submittedName>
        <fullName evidence="2">Glycosyl transferase family 2</fullName>
    </submittedName>
</protein>
<dbReference type="GO" id="GO:0016740">
    <property type="term" value="F:transferase activity"/>
    <property type="evidence" value="ECO:0007669"/>
    <property type="project" value="UniProtKB-KW"/>
</dbReference>
<dbReference type="Pfam" id="PF00535">
    <property type="entry name" value="Glycos_transf_2"/>
    <property type="match status" value="1"/>
</dbReference>
<gene>
    <name evidence="2" type="ORF">SAMN05216474_0600</name>
</gene>
<dbReference type="PANTHER" id="PTHR43685">
    <property type="entry name" value="GLYCOSYLTRANSFERASE"/>
    <property type="match status" value="1"/>
</dbReference>
<dbReference type="Gene3D" id="3.90.550.10">
    <property type="entry name" value="Spore Coat Polysaccharide Biosynthesis Protein SpsA, Chain A"/>
    <property type="match status" value="1"/>
</dbReference>
<dbReference type="InterPro" id="IPR001173">
    <property type="entry name" value="Glyco_trans_2-like"/>
</dbReference>
<proteinExistence type="predicted"/>
<keyword evidence="2" id="KW-0808">Transferase</keyword>
<evidence type="ECO:0000313" key="3">
    <source>
        <dbReference type="Proteomes" id="UP000236454"/>
    </source>
</evidence>
<evidence type="ECO:0000313" key="2">
    <source>
        <dbReference type="EMBL" id="SFT44377.1"/>
    </source>
</evidence>
<dbReference type="InterPro" id="IPR050834">
    <property type="entry name" value="Glycosyltransf_2"/>
</dbReference>
<organism evidence="2 3">
    <name type="scientific">Lishizhenia tianjinensis</name>
    <dbReference type="NCBI Taxonomy" id="477690"/>
    <lineage>
        <taxon>Bacteria</taxon>
        <taxon>Pseudomonadati</taxon>
        <taxon>Bacteroidota</taxon>
        <taxon>Flavobacteriia</taxon>
        <taxon>Flavobacteriales</taxon>
        <taxon>Crocinitomicaceae</taxon>
        <taxon>Lishizhenia</taxon>
    </lineage>
</organism>
<dbReference type="Proteomes" id="UP000236454">
    <property type="component" value="Unassembled WGS sequence"/>
</dbReference>
<dbReference type="AlphaFoldDB" id="A0A1I6Y1X0"/>
<dbReference type="RefSeq" id="WP_090246155.1">
    <property type="nucleotide sequence ID" value="NZ_FPAS01000001.1"/>
</dbReference>
<dbReference type="SUPFAM" id="SSF53448">
    <property type="entry name" value="Nucleotide-diphospho-sugar transferases"/>
    <property type="match status" value="1"/>
</dbReference>
<dbReference type="STRING" id="477690.SAMN05216474_0600"/>
<dbReference type="EMBL" id="FPAS01000001">
    <property type="protein sequence ID" value="SFT44377.1"/>
    <property type="molecule type" value="Genomic_DNA"/>
</dbReference>
<keyword evidence="3" id="KW-1185">Reference proteome</keyword>
<accession>A0A1I6Y1X0</accession>
<name>A0A1I6Y1X0_9FLAO</name>
<dbReference type="OrthoDB" id="9801954at2"/>